<organism evidence="1 2">
    <name type="scientific">Corchorus olitorius</name>
    <dbReference type="NCBI Taxonomy" id="93759"/>
    <lineage>
        <taxon>Eukaryota</taxon>
        <taxon>Viridiplantae</taxon>
        <taxon>Streptophyta</taxon>
        <taxon>Embryophyta</taxon>
        <taxon>Tracheophyta</taxon>
        <taxon>Spermatophyta</taxon>
        <taxon>Magnoliopsida</taxon>
        <taxon>eudicotyledons</taxon>
        <taxon>Gunneridae</taxon>
        <taxon>Pentapetalae</taxon>
        <taxon>rosids</taxon>
        <taxon>malvids</taxon>
        <taxon>Malvales</taxon>
        <taxon>Malvaceae</taxon>
        <taxon>Grewioideae</taxon>
        <taxon>Apeibeae</taxon>
        <taxon>Corchorus</taxon>
    </lineage>
</organism>
<proteinExistence type="predicted"/>
<name>A0A1R3H0H2_9ROSI</name>
<evidence type="ECO:0000313" key="2">
    <source>
        <dbReference type="Proteomes" id="UP000187203"/>
    </source>
</evidence>
<gene>
    <name evidence="1" type="ORF">COLO4_32190</name>
</gene>
<evidence type="ECO:0000313" key="1">
    <source>
        <dbReference type="EMBL" id="OMO63855.1"/>
    </source>
</evidence>
<reference evidence="2" key="1">
    <citation type="submission" date="2013-09" db="EMBL/GenBank/DDBJ databases">
        <title>Corchorus olitorius genome sequencing.</title>
        <authorList>
            <person name="Alam M."/>
            <person name="Haque M.S."/>
            <person name="Islam M.S."/>
            <person name="Emdad E.M."/>
            <person name="Islam M.M."/>
            <person name="Ahmed B."/>
            <person name="Halim A."/>
            <person name="Hossen Q.M.M."/>
            <person name="Hossain M.Z."/>
            <person name="Ahmed R."/>
            <person name="Khan M.M."/>
            <person name="Islam R."/>
            <person name="Rashid M.M."/>
            <person name="Khan S.A."/>
            <person name="Rahman M.S."/>
            <person name="Alam M."/>
            <person name="Yahiya A.S."/>
            <person name="Khan M.S."/>
            <person name="Azam M.S."/>
            <person name="Haque T."/>
            <person name="Lashkar M.Z.H."/>
            <person name="Akhand A.I."/>
            <person name="Morshed G."/>
            <person name="Roy S."/>
            <person name="Uddin K.S."/>
            <person name="Rabeya T."/>
            <person name="Hossain A.S."/>
            <person name="Chowdhury A."/>
            <person name="Snigdha A.R."/>
            <person name="Mortoza M.S."/>
            <person name="Matin S.A."/>
            <person name="Hoque S.M.E."/>
            <person name="Islam M.K."/>
            <person name="Roy D.K."/>
            <person name="Haider R."/>
            <person name="Moosa M.M."/>
            <person name="Elias S.M."/>
            <person name="Hasan A.M."/>
            <person name="Jahan S."/>
            <person name="Shafiuddin M."/>
            <person name="Mahmood N."/>
            <person name="Shommy N.S."/>
        </authorList>
    </citation>
    <scope>NUCLEOTIDE SEQUENCE [LARGE SCALE GENOMIC DNA]</scope>
    <source>
        <strain evidence="2">cv. O-4</strain>
    </source>
</reference>
<sequence length="69" mass="7066">MSLASLVVATKNLGGVSGGEGVVEEGARGAEVAAADGLKKEEKNQFRPLGFGVAVEGGAGPDRRKWRRA</sequence>
<protein>
    <submittedName>
        <fullName evidence="1">Uncharacterized protein</fullName>
    </submittedName>
</protein>
<dbReference type="AlphaFoldDB" id="A0A1R3H0H2"/>
<keyword evidence="2" id="KW-1185">Reference proteome</keyword>
<dbReference type="EMBL" id="AWUE01021043">
    <property type="protein sequence ID" value="OMO63855.1"/>
    <property type="molecule type" value="Genomic_DNA"/>
</dbReference>
<dbReference type="Proteomes" id="UP000187203">
    <property type="component" value="Unassembled WGS sequence"/>
</dbReference>
<accession>A0A1R3H0H2</accession>
<comment type="caution">
    <text evidence="1">The sequence shown here is derived from an EMBL/GenBank/DDBJ whole genome shotgun (WGS) entry which is preliminary data.</text>
</comment>